<accession>A0A5J4RW97</accession>
<dbReference type="AlphaFoldDB" id="A0A5J4RW97"/>
<dbReference type="GO" id="GO:0030906">
    <property type="term" value="C:retromer, cargo-selective complex"/>
    <property type="evidence" value="ECO:0007669"/>
    <property type="project" value="InterPro"/>
</dbReference>
<feature type="non-terminal residue" evidence="6">
    <location>
        <position position="1"/>
    </location>
</feature>
<evidence type="ECO:0000256" key="3">
    <source>
        <dbReference type="ARBA" id="ARBA00022448"/>
    </source>
</evidence>
<dbReference type="InterPro" id="IPR042491">
    <property type="entry name" value="Vps35_C"/>
</dbReference>
<dbReference type="GO" id="GO:0005829">
    <property type="term" value="C:cytosol"/>
    <property type="evidence" value="ECO:0007669"/>
    <property type="project" value="GOC"/>
</dbReference>
<comment type="caution">
    <text evidence="6">The sequence shown here is derived from an EMBL/GenBank/DDBJ whole genome shotgun (WGS) entry which is preliminary data.</text>
</comment>
<dbReference type="GO" id="GO:0042147">
    <property type="term" value="P:retrograde transport, endosome to Golgi"/>
    <property type="evidence" value="ECO:0007669"/>
    <property type="project" value="InterPro"/>
</dbReference>
<dbReference type="InterPro" id="IPR005378">
    <property type="entry name" value="Vps35"/>
</dbReference>
<dbReference type="Proteomes" id="UP000324800">
    <property type="component" value="Unassembled WGS sequence"/>
</dbReference>
<evidence type="ECO:0000313" key="6">
    <source>
        <dbReference type="EMBL" id="KAA6337702.1"/>
    </source>
</evidence>
<dbReference type="GO" id="GO:0005770">
    <property type="term" value="C:late endosome"/>
    <property type="evidence" value="ECO:0007669"/>
    <property type="project" value="TreeGrafter"/>
</dbReference>
<name>A0A5J4RW97_9EUKA</name>
<sequence>LDSEAYDTLAKKLSQYSSKLIKRPDQARAALLCAHLFWNERDGVSNQCKDAASVLLCLKRVGDIATKSQQFIVQVQQSCYSLL</sequence>
<comment type="subcellular location">
    <subcellularLocation>
        <location evidence="1">Membrane</location>
        <topology evidence="1">Peripheral membrane protein</topology>
    </subcellularLocation>
</comment>
<dbReference type="EMBL" id="SNRW01041377">
    <property type="protein sequence ID" value="KAA6337702.1"/>
    <property type="molecule type" value="Genomic_DNA"/>
</dbReference>
<protein>
    <recommendedName>
        <fullName evidence="8">BRO1 domain-containing protein</fullName>
    </recommendedName>
</protein>
<comment type="similarity">
    <text evidence="2">Belongs to the VPS35 family.</text>
</comment>
<dbReference type="GO" id="GO:0006886">
    <property type="term" value="P:intracellular protein transport"/>
    <property type="evidence" value="ECO:0007669"/>
    <property type="project" value="TreeGrafter"/>
</dbReference>
<dbReference type="Pfam" id="PF03635">
    <property type="entry name" value="Vps35"/>
    <property type="match status" value="1"/>
</dbReference>
<keyword evidence="3" id="KW-0813">Transport</keyword>
<organism evidence="6 7">
    <name type="scientific">Streblomastix strix</name>
    <dbReference type="NCBI Taxonomy" id="222440"/>
    <lineage>
        <taxon>Eukaryota</taxon>
        <taxon>Metamonada</taxon>
        <taxon>Preaxostyla</taxon>
        <taxon>Oxymonadida</taxon>
        <taxon>Streblomastigidae</taxon>
        <taxon>Streblomastix</taxon>
    </lineage>
</organism>
<evidence type="ECO:0000256" key="2">
    <source>
        <dbReference type="ARBA" id="ARBA00006536"/>
    </source>
</evidence>
<dbReference type="PANTHER" id="PTHR11099">
    <property type="entry name" value="VACUOLAR SORTING PROTEIN 35"/>
    <property type="match status" value="1"/>
</dbReference>
<evidence type="ECO:0008006" key="8">
    <source>
        <dbReference type="Google" id="ProtNLM"/>
    </source>
</evidence>
<gene>
    <name evidence="6" type="ORF">EZS28_052763</name>
</gene>
<evidence type="ECO:0000256" key="5">
    <source>
        <dbReference type="ARBA" id="ARBA00023136"/>
    </source>
</evidence>
<dbReference type="PANTHER" id="PTHR11099:SF0">
    <property type="entry name" value="VACUOLAR PROTEIN SORTING-ASSOCIATED PROTEIN 35"/>
    <property type="match status" value="1"/>
</dbReference>
<dbReference type="OrthoDB" id="10258141at2759"/>
<keyword evidence="5" id="KW-0472">Membrane</keyword>
<evidence type="ECO:0000256" key="1">
    <source>
        <dbReference type="ARBA" id="ARBA00004170"/>
    </source>
</evidence>
<evidence type="ECO:0000313" key="7">
    <source>
        <dbReference type="Proteomes" id="UP000324800"/>
    </source>
</evidence>
<evidence type="ECO:0000256" key="4">
    <source>
        <dbReference type="ARBA" id="ARBA00022927"/>
    </source>
</evidence>
<keyword evidence="4" id="KW-0653">Protein transport</keyword>
<reference evidence="6 7" key="1">
    <citation type="submission" date="2019-03" db="EMBL/GenBank/DDBJ databases">
        <title>Single cell metagenomics reveals metabolic interactions within the superorganism composed of flagellate Streblomastix strix and complex community of Bacteroidetes bacteria on its surface.</title>
        <authorList>
            <person name="Treitli S.C."/>
            <person name="Kolisko M."/>
            <person name="Husnik F."/>
            <person name="Keeling P."/>
            <person name="Hampl V."/>
        </authorList>
    </citation>
    <scope>NUCLEOTIDE SEQUENCE [LARGE SCALE GENOMIC DNA]</scope>
    <source>
        <strain evidence="6">ST1C</strain>
    </source>
</reference>
<proteinExistence type="inferred from homology"/>
<dbReference type="Gene3D" id="1.25.40.660">
    <property type="entry name" value="Vacuolar protein sorting-associated protein 35, helical subcomplex Vps35-C"/>
    <property type="match status" value="1"/>
</dbReference>